<keyword evidence="14" id="KW-1185">Reference proteome</keyword>
<evidence type="ECO:0000256" key="5">
    <source>
        <dbReference type="ARBA" id="ARBA00022491"/>
    </source>
</evidence>
<evidence type="ECO:0000256" key="9">
    <source>
        <dbReference type="ARBA" id="ARBA00023125"/>
    </source>
</evidence>
<name>A0A8J3VIA6_9ACTN</name>
<keyword evidence="10" id="KW-0804">Transcription</keyword>
<gene>
    <name evidence="13" type="ORF">Rhe02_49030</name>
</gene>
<dbReference type="InterPro" id="IPR036388">
    <property type="entry name" value="WH-like_DNA-bd_sf"/>
</dbReference>
<dbReference type="CDD" id="cd07153">
    <property type="entry name" value="Fur_like"/>
    <property type="match status" value="1"/>
</dbReference>
<evidence type="ECO:0000256" key="2">
    <source>
        <dbReference type="ARBA" id="ARBA00007957"/>
    </source>
</evidence>
<keyword evidence="8" id="KW-0805">Transcription regulation</keyword>
<organism evidence="13 14">
    <name type="scientific">Rhizocola hellebori</name>
    <dbReference type="NCBI Taxonomy" id="1392758"/>
    <lineage>
        <taxon>Bacteria</taxon>
        <taxon>Bacillati</taxon>
        <taxon>Actinomycetota</taxon>
        <taxon>Actinomycetes</taxon>
        <taxon>Micromonosporales</taxon>
        <taxon>Micromonosporaceae</taxon>
        <taxon>Rhizocola</taxon>
    </lineage>
</organism>
<dbReference type="SUPFAM" id="SSF46785">
    <property type="entry name" value="Winged helix' DNA-binding domain"/>
    <property type="match status" value="1"/>
</dbReference>
<accession>A0A8J3VIA6</accession>
<feature type="binding site" evidence="11">
    <location>
        <position position="132"/>
    </location>
    <ligand>
        <name>Zn(2+)</name>
        <dbReference type="ChEBI" id="CHEBI:29105"/>
    </ligand>
</feature>
<proteinExistence type="inferred from homology"/>
<dbReference type="PANTHER" id="PTHR33202:SF2">
    <property type="entry name" value="FERRIC UPTAKE REGULATION PROTEIN"/>
    <property type="match status" value="1"/>
</dbReference>
<comment type="cofactor">
    <cofactor evidence="12">
        <name>Mn(2+)</name>
        <dbReference type="ChEBI" id="CHEBI:29035"/>
    </cofactor>
    <cofactor evidence="12">
        <name>Fe(2+)</name>
        <dbReference type="ChEBI" id="CHEBI:29033"/>
    </cofactor>
    <text evidence="12">Binds 1 Mn(2+) or Fe(2+) ion per subunit.</text>
</comment>
<dbReference type="RefSeq" id="WP_203910644.1">
    <property type="nucleotide sequence ID" value="NZ_BONY01000030.1"/>
</dbReference>
<feature type="binding site" evidence="12">
    <location>
        <position position="83"/>
    </location>
    <ligand>
        <name>Fe cation</name>
        <dbReference type="ChEBI" id="CHEBI:24875"/>
    </ligand>
</feature>
<dbReference type="InterPro" id="IPR043135">
    <property type="entry name" value="Fur_C"/>
</dbReference>
<comment type="similarity">
    <text evidence="2">Belongs to the Fur family.</text>
</comment>
<comment type="subunit">
    <text evidence="3">Homodimer.</text>
</comment>
<dbReference type="Proteomes" id="UP000612899">
    <property type="component" value="Unassembled WGS sequence"/>
</dbReference>
<comment type="subcellular location">
    <subcellularLocation>
        <location evidence="1">Cytoplasm</location>
    </subcellularLocation>
</comment>
<dbReference type="EMBL" id="BONY01000030">
    <property type="protein sequence ID" value="GIH06836.1"/>
    <property type="molecule type" value="Genomic_DNA"/>
</dbReference>
<dbReference type="AlphaFoldDB" id="A0A8J3VIA6"/>
<sequence>MAESLPGASRNTKQRGEILGLLRQTDDFRTAQQLYADLRSQGSGVGLTTVYRALQTLVDAGEADTMRLPSGEQLFRLCGQGRHHHHLVCRQCGRTVEIDGPAVESWTDRIAREHGFTDVSHTLEIFGTCSACAAKPE</sequence>
<dbReference type="GO" id="GO:1900376">
    <property type="term" value="P:regulation of secondary metabolite biosynthetic process"/>
    <property type="evidence" value="ECO:0007669"/>
    <property type="project" value="TreeGrafter"/>
</dbReference>
<keyword evidence="5" id="KW-0678">Repressor</keyword>
<dbReference type="Pfam" id="PF01475">
    <property type="entry name" value="FUR"/>
    <property type="match status" value="1"/>
</dbReference>
<evidence type="ECO:0000256" key="4">
    <source>
        <dbReference type="ARBA" id="ARBA00022490"/>
    </source>
</evidence>
<evidence type="ECO:0000256" key="11">
    <source>
        <dbReference type="PIRSR" id="PIRSR602481-1"/>
    </source>
</evidence>
<feature type="binding site" evidence="12">
    <location>
        <position position="104"/>
    </location>
    <ligand>
        <name>Fe cation</name>
        <dbReference type="ChEBI" id="CHEBI:24875"/>
    </ligand>
</feature>
<evidence type="ECO:0000256" key="3">
    <source>
        <dbReference type="ARBA" id="ARBA00011738"/>
    </source>
</evidence>
<dbReference type="PANTHER" id="PTHR33202">
    <property type="entry name" value="ZINC UPTAKE REGULATION PROTEIN"/>
    <property type="match status" value="1"/>
</dbReference>
<evidence type="ECO:0000313" key="13">
    <source>
        <dbReference type="EMBL" id="GIH06836.1"/>
    </source>
</evidence>
<evidence type="ECO:0000256" key="10">
    <source>
        <dbReference type="ARBA" id="ARBA00023163"/>
    </source>
</evidence>
<keyword evidence="4" id="KW-0963">Cytoplasm</keyword>
<dbReference type="GO" id="GO:0005829">
    <property type="term" value="C:cytosol"/>
    <property type="evidence" value="ECO:0007669"/>
    <property type="project" value="TreeGrafter"/>
</dbReference>
<evidence type="ECO:0000256" key="6">
    <source>
        <dbReference type="ARBA" id="ARBA00022723"/>
    </source>
</evidence>
<dbReference type="InterPro" id="IPR002481">
    <property type="entry name" value="FUR"/>
</dbReference>
<dbReference type="InterPro" id="IPR036390">
    <property type="entry name" value="WH_DNA-bd_sf"/>
</dbReference>
<keyword evidence="9" id="KW-0238">DNA-binding</keyword>
<evidence type="ECO:0000313" key="14">
    <source>
        <dbReference type="Proteomes" id="UP000612899"/>
    </source>
</evidence>
<evidence type="ECO:0000256" key="7">
    <source>
        <dbReference type="ARBA" id="ARBA00022833"/>
    </source>
</evidence>
<evidence type="ECO:0000256" key="1">
    <source>
        <dbReference type="ARBA" id="ARBA00004496"/>
    </source>
</evidence>
<protein>
    <submittedName>
        <fullName evidence="13">Transcriptional repressor</fullName>
    </submittedName>
</protein>
<keyword evidence="7 11" id="KW-0862">Zinc</keyword>
<dbReference type="GO" id="GO:0003700">
    <property type="term" value="F:DNA-binding transcription factor activity"/>
    <property type="evidence" value="ECO:0007669"/>
    <property type="project" value="InterPro"/>
</dbReference>
<comment type="caution">
    <text evidence="13">The sequence shown here is derived from an EMBL/GenBank/DDBJ whole genome shotgun (WGS) entry which is preliminary data.</text>
</comment>
<comment type="cofactor">
    <cofactor evidence="11">
        <name>Zn(2+)</name>
        <dbReference type="ChEBI" id="CHEBI:29105"/>
    </cofactor>
    <text evidence="11">Binds 1 zinc ion per subunit.</text>
</comment>
<dbReference type="Gene3D" id="3.30.1490.190">
    <property type="match status" value="1"/>
</dbReference>
<evidence type="ECO:0000256" key="12">
    <source>
        <dbReference type="PIRSR" id="PIRSR602481-2"/>
    </source>
</evidence>
<feature type="binding site" evidence="11">
    <location>
        <position position="129"/>
    </location>
    <ligand>
        <name>Zn(2+)</name>
        <dbReference type="ChEBI" id="CHEBI:29105"/>
    </ligand>
</feature>
<dbReference type="GO" id="GO:0045892">
    <property type="term" value="P:negative regulation of DNA-templated transcription"/>
    <property type="evidence" value="ECO:0007669"/>
    <property type="project" value="TreeGrafter"/>
</dbReference>
<dbReference type="GO" id="GO:0000976">
    <property type="term" value="F:transcription cis-regulatory region binding"/>
    <property type="evidence" value="ECO:0007669"/>
    <property type="project" value="TreeGrafter"/>
</dbReference>
<reference evidence="13" key="1">
    <citation type="submission" date="2021-01" db="EMBL/GenBank/DDBJ databases">
        <title>Whole genome shotgun sequence of Rhizocola hellebori NBRC 109834.</title>
        <authorList>
            <person name="Komaki H."/>
            <person name="Tamura T."/>
        </authorList>
    </citation>
    <scope>NUCLEOTIDE SEQUENCE</scope>
    <source>
        <strain evidence="13">NBRC 109834</strain>
    </source>
</reference>
<feature type="binding site" evidence="11">
    <location>
        <position position="92"/>
    </location>
    <ligand>
        <name>Zn(2+)</name>
        <dbReference type="ChEBI" id="CHEBI:29105"/>
    </ligand>
</feature>
<feature type="binding site" evidence="11">
    <location>
        <position position="89"/>
    </location>
    <ligand>
        <name>Zn(2+)</name>
        <dbReference type="ChEBI" id="CHEBI:29105"/>
    </ligand>
</feature>
<dbReference type="GO" id="GO:0008270">
    <property type="term" value="F:zinc ion binding"/>
    <property type="evidence" value="ECO:0007669"/>
    <property type="project" value="TreeGrafter"/>
</dbReference>
<dbReference type="Gene3D" id="1.10.10.10">
    <property type="entry name" value="Winged helix-like DNA-binding domain superfamily/Winged helix DNA-binding domain"/>
    <property type="match status" value="1"/>
</dbReference>
<evidence type="ECO:0000256" key="8">
    <source>
        <dbReference type="ARBA" id="ARBA00023015"/>
    </source>
</evidence>
<keyword evidence="6 11" id="KW-0479">Metal-binding</keyword>
<feature type="binding site" evidence="12">
    <location>
        <position position="121"/>
    </location>
    <ligand>
        <name>Fe cation</name>
        <dbReference type="ChEBI" id="CHEBI:24875"/>
    </ligand>
</feature>
<keyword evidence="12" id="KW-0408">Iron</keyword>